<dbReference type="InterPro" id="IPR040624">
    <property type="entry name" value="HalOD1"/>
</dbReference>
<proteinExistence type="predicted"/>
<protein>
    <recommendedName>
        <fullName evidence="1">Halobacterial output domain-containing protein</fullName>
    </recommendedName>
</protein>
<feature type="domain" description="Halobacterial output" evidence="1">
    <location>
        <begin position="30"/>
        <end position="90"/>
    </location>
</feature>
<name>A0A285N590_NATPI</name>
<evidence type="ECO:0000259" key="1">
    <source>
        <dbReference type="Pfam" id="PF18545"/>
    </source>
</evidence>
<dbReference type="Proteomes" id="UP000219453">
    <property type="component" value="Unassembled WGS sequence"/>
</dbReference>
<dbReference type="AlphaFoldDB" id="A0A285N590"/>
<evidence type="ECO:0000313" key="3">
    <source>
        <dbReference type="Proteomes" id="UP000219453"/>
    </source>
</evidence>
<evidence type="ECO:0000313" key="2">
    <source>
        <dbReference type="EMBL" id="SNZ04635.1"/>
    </source>
</evidence>
<accession>A0A285N590</accession>
<dbReference type="EMBL" id="OBEJ01000001">
    <property type="protein sequence ID" value="SNZ04635.1"/>
    <property type="molecule type" value="Genomic_DNA"/>
</dbReference>
<keyword evidence="3" id="KW-1185">Reference proteome</keyword>
<dbReference type="OrthoDB" id="221929at2157"/>
<sequence length="97" mass="10359">MDTSTLSDDAIAYDDAAGVYSVPLEACPAESPSLAVVEFVAALEEMDSETLVPLYESVDPEALDDIHESLDGVGSFVFPYAGYKITLTEADVRARPL</sequence>
<gene>
    <name evidence="2" type="ORF">SAMN06269185_0627</name>
</gene>
<dbReference type="Pfam" id="PF18545">
    <property type="entry name" value="HalOD1"/>
    <property type="match status" value="1"/>
</dbReference>
<organism evidence="2 3">
    <name type="scientific">Natronoarchaeum philippinense</name>
    <dbReference type="NCBI Taxonomy" id="558529"/>
    <lineage>
        <taxon>Archaea</taxon>
        <taxon>Methanobacteriati</taxon>
        <taxon>Methanobacteriota</taxon>
        <taxon>Stenosarchaea group</taxon>
        <taxon>Halobacteria</taxon>
        <taxon>Halobacteriales</taxon>
        <taxon>Natronoarchaeaceae</taxon>
    </lineage>
</organism>
<dbReference type="RefSeq" id="WP_097007632.1">
    <property type="nucleotide sequence ID" value="NZ_OBEJ01000001.1"/>
</dbReference>
<reference evidence="3" key="1">
    <citation type="submission" date="2017-09" db="EMBL/GenBank/DDBJ databases">
        <authorList>
            <person name="Varghese N."/>
            <person name="Submissions S."/>
        </authorList>
    </citation>
    <scope>NUCLEOTIDE SEQUENCE [LARGE SCALE GENOMIC DNA]</scope>
    <source>
        <strain evidence="3">DSM 27208</strain>
    </source>
</reference>